<sequence length="117" mass="13482">MLASSKTFTQQTCIYLHKLYSELTDHWEQRAKGPGARLLTASPRKPAKGSCNRTKRDVIMPKIQQNLNEVDPKIEGQRLERIPQDQERFRIPQDQEQYHKPERAPEAVQSRVGDAAT</sequence>
<evidence type="ECO:0000256" key="1">
    <source>
        <dbReference type="SAM" id="MobiDB-lite"/>
    </source>
</evidence>
<protein>
    <submittedName>
        <fullName evidence="3">Uncharacterized protein</fullName>
    </submittedName>
</protein>
<proteinExistence type="predicted"/>
<feature type="region of interest" description="Disordered" evidence="1">
    <location>
        <begin position="78"/>
        <end position="117"/>
    </location>
</feature>
<organism evidence="2 3">
    <name type="scientific">Romanomermis culicivorax</name>
    <name type="common">Nematode worm</name>
    <dbReference type="NCBI Taxonomy" id="13658"/>
    <lineage>
        <taxon>Eukaryota</taxon>
        <taxon>Metazoa</taxon>
        <taxon>Ecdysozoa</taxon>
        <taxon>Nematoda</taxon>
        <taxon>Enoplea</taxon>
        <taxon>Dorylaimia</taxon>
        <taxon>Mermithida</taxon>
        <taxon>Mermithoidea</taxon>
        <taxon>Mermithidae</taxon>
        <taxon>Romanomermis</taxon>
    </lineage>
</organism>
<evidence type="ECO:0000313" key="2">
    <source>
        <dbReference type="Proteomes" id="UP000887565"/>
    </source>
</evidence>
<dbReference type="Proteomes" id="UP000887565">
    <property type="component" value="Unplaced"/>
</dbReference>
<keyword evidence="2" id="KW-1185">Reference proteome</keyword>
<name>A0A915KGI1_ROMCU</name>
<evidence type="ECO:0000313" key="3">
    <source>
        <dbReference type="WBParaSite" id="nRc.2.0.1.t37490-RA"/>
    </source>
</evidence>
<dbReference type="WBParaSite" id="nRc.2.0.1.t37490-RA">
    <property type="protein sequence ID" value="nRc.2.0.1.t37490-RA"/>
    <property type="gene ID" value="nRc.2.0.1.g37490"/>
</dbReference>
<accession>A0A915KGI1</accession>
<dbReference type="AlphaFoldDB" id="A0A915KGI1"/>
<reference evidence="3" key="1">
    <citation type="submission" date="2022-11" db="UniProtKB">
        <authorList>
            <consortium name="WormBaseParasite"/>
        </authorList>
    </citation>
    <scope>IDENTIFICATION</scope>
</reference>
<feature type="compositionally biased region" description="Basic and acidic residues" evidence="1">
    <location>
        <begin position="78"/>
        <end position="105"/>
    </location>
</feature>